<dbReference type="EMBL" id="JACIIK010000009">
    <property type="protein sequence ID" value="MBB6204246.1"/>
    <property type="molecule type" value="Genomic_DNA"/>
</dbReference>
<accession>A0AAW3V2U0</accession>
<dbReference type="Proteomes" id="UP000518681">
    <property type="component" value="Unassembled WGS sequence"/>
</dbReference>
<proteinExistence type="predicted"/>
<reference evidence="1 2" key="1">
    <citation type="submission" date="2020-08" db="EMBL/GenBank/DDBJ databases">
        <title>Genomic Encyclopedia of Type Strains, Phase IV (KMG-V): Genome sequencing to study the core and pangenomes of soil and plant-associated prokaryotes.</title>
        <authorList>
            <person name="Whitman W."/>
        </authorList>
    </citation>
    <scope>NUCLEOTIDE SEQUENCE [LARGE SCALE GENOMIC DNA]</scope>
    <source>
        <strain evidence="1 2">SEMIA 4013</strain>
    </source>
</reference>
<comment type="caution">
    <text evidence="1">The sequence shown here is derived from an EMBL/GenBank/DDBJ whole genome shotgun (WGS) entry which is preliminary data.</text>
</comment>
<sequence length="282" mass="32378">MSTQIHTGFKFVQRELGSIVEAMEAVRGRIETLQRQRYLQAYAGIFVEVMDRSRHAIATGRTEGMVSARPASLVRRAIAKRQQHIRATRERDPAVDLEVVLTCWHSQRLAEVVGCVFSEFSEPVLRLLKDADVATAYAYWNSSDPDRNVAPAEWAQRESVWKDVLARKSGMGFQFRFEGEHATLPVHWEEVAPHLPDLDTRVREIAVPALFQRWYVEVPDKREDKADIWQLHSQFRKRLREDTAAKRQLADETARLKPLLLSSEELGKARDCAQMLISPCND</sequence>
<evidence type="ECO:0000313" key="2">
    <source>
        <dbReference type="Proteomes" id="UP000518681"/>
    </source>
</evidence>
<organism evidence="1 2">
    <name type="scientific">Paraburkholderia fungorum</name>
    <dbReference type="NCBI Taxonomy" id="134537"/>
    <lineage>
        <taxon>Bacteria</taxon>
        <taxon>Pseudomonadati</taxon>
        <taxon>Pseudomonadota</taxon>
        <taxon>Betaproteobacteria</taxon>
        <taxon>Burkholderiales</taxon>
        <taxon>Burkholderiaceae</taxon>
        <taxon>Paraburkholderia</taxon>
    </lineage>
</organism>
<evidence type="ECO:0000313" key="1">
    <source>
        <dbReference type="EMBL" id="MBB6204246.1"/>
    </source>
</evidence>
<protein>
    <submittedName>
        <fullName evidence="1">Uncharacterized protein</fullName>
    </submittedName>
</protein>
<dbReference type="RefSeq" id="WP_183800485.1">
    <property type="nucleotide sequence ID" value="NZ_JACIII010000013.1"/>
</dbReference>
<dbReference type="AlphaFoldDB" id="A0AAW3V2U0"/>
<name>A0AAW3V2U0_9BURK</name>
<gene>
    <name evidence="1" type="ORF">GGD69_005140</name>
</gene>